<dbReference type="Proteomes" id="UP000290287">
    <property type="component" value="Unassembled WGS sequence"/>
</dbReference>
<comment type="caution">
    <text evidence="1">The sequence shown here is derived from an EMBL/GenBank/DDBJ whole genome shotgun (WGS) entry which is preliminary data.</text>
</comment>
<evidence type="ECO:0008006" key="3">
    <source>
        <dbReference type="Google" id="ProtNLM"/>
    </source>
</evidence>
<dbReference type="AlphaFoldDB" id="A0A4Q0YPG3"/>
<dbReference type="PROSITE" id="PS51257">
    <property type="entry name" value="PROKAR_LIPOPROTEIN"/>
    <property type="match status" value="1"/>
</dbReference>
<evidence type="ECO:0000313" key="2">
    <source>
        <dbReference type="Proteomes" id="UP000290287"/>
    </source>
</evidence>
<gene>
    <name evidence="1" type="ORF">CS022_19040</name>
</gene>
<reference evidence="1 2" key="1">
    <citation type="submission" date="2017-10" db="EMBL/GenBank/DDBJ databases">
        <title>Nyctiphanis sp. nov., isolated from the stomach of the euphausiid Nyctiphanes simplex (Hansen, 1911) in the Gulf of California.</title>
        <authorList>
            <person name="Gomez-Gil B."/>
            <person name="Aguilar-Mendez M."/>
            <person name="Lopez-Cortes A."/>
            <person name="Gomez-Gutierrez J."/>
            <person name="Roque A."/>
            <person name="Lang E."/>
            <person name="Gonzalez-Castillo A."/>
        </authorList>
    </citation>
    <scope>NUCLEOTIDE SEQUENCE [LARGE SCALE GENOMIC DNA]</scope>
    <source>
        <strain evidence="1 2">CAIM 600</strain>
    </source>
</reference>
<dbReference type="EMBL" id="PEIB01000030">
    <property type="protein sequence ID" value="RXJ71864.1"/>
    <property type="molecule type" value="Genomic_DNA"/>
</dbReference>
<protein>
    <recommendedName>
        <fullName evidence="3">DUF2846 domain-containing protein</fullName>
    </recommendedName>
</protein>
<organism evidence="1 2">
    <name type="scientific">Veronia nyctiphanis</name>
    <dbReference type="NCBI Taxonomy" id="1278244"/>
    <lineage>
        <taxon>Bacteria</taxon>
        <taxon>Pseudomonadati</taxon>
        <taxon>Pseudomonadota</taxon>
        <taxon>Gammaproteobacteria</taxon>
        <taxon>Vibrionales</taxon>
        <taxon>Vibrionaceae</taxon>
        <taxon>Veronia</taxon>
    </lineage>
</organism>
<proteinExistence type="predicted"/>
<name>A0A4Q0YPG3_9GAMM</name>
<dbReference type="OrthoDB" id="7375569at2"/>
<evidence type="ECO:0000313" key="1">
    <source>
        <dbReference type="EMBL" id="RXJ71864.1"/>
    </source>
</evidence>
<keyword evidence="2" id="KW-1185">Reference proteome</keyword>
<accession>A0A4Q0YPG3</accession>
<dbReference type="RefSeq" id="WP_129123572.1">
    <property type="nucleotide sequence ID" value="NZ_PEIB01000030.1"/>
</dbReference>
<sequence>MKTILSISAIASLLLLGGCTSIPTVQKGTDEYNELLNFKPVSDKAVIYIYRRLNSDHKGLMTTIDIGKEELPTVSNCVVRHIVDGGQFNIEPNGMGLFAIEKELNVSFPSGSVNALELKHTARIAVPNVSELFLRSTDELKKAINDENLCLIDGENI</sequence>